<keyword evidence="1" id="KW-0805">Transcription regulation</keyword>
<comment type="caution">
    <text evidence="6">The sequence shown here is derived from an EMBL/GenBank/DDBJ whole genome shotgun (WGS) entry which is preliminary data.</text>
</comment>
<accession>A0A2H0LNJ5</accession>
<dbReference type="PROSITE" id="PS51063">
    <property type="entry name" value="HTH_CRP_2"/>
    <property type="match status" value="1"/>
</dbReference>
<dbReference type="Pfam" id="PF00027">
    <property type="entry name" value="cNMP_binding"/>
    <property type="match status" value="1"/>
</dbReference>
<keyword evidence="2" id="KW-0238">DNA-binding</keyword>
<dbReference type="PANTHER" id="PTHR24567">
    <property type="entry name" value="CRP FAMILY TRANSCRIPTIONAL REGULATORY PROTEIN"/>
    <property type="match status" value="1"/>
</dbReference>
<name>A0A2H0LNJ5_9BACT</name>
<protein>
    <recommendedName>
        <fullName evidence="8">Crp/Fnr family transcriptional regulator</fullName>
    </recommendedName>
</protein>
<gene>
    <name evidence="6" type="ORF">COV74_10740</name>
</gene>
<dbReference type="InterPro" id="IPR018490">
    <property type="entry name" value="cNMP-bd_dom_sf"/>
</dbReference>
<reference evidence="6 7" key="1">
    <citation type="submission" date="2017-09" db="EMBL/GenBank/DDBJ databases">
        <title>Depth-based differentiation of microbial function through sediment-hosted aquifers and enrichment of novel symbionts in the deep terrestrial subsurface.</title>
        <authorList>
            <person name="Probst A.J."/>
            <person name="Ladd B."/>
            <person name="Jarett J.K."/>
            <person name="Geller-Mcgrath D.E."/>
            <person name="Sieber C.M."/>
            <person name="Emerson J.B."/>
            <person name="Anantharaman K."/>
            <person name="Thomas B.C."/>
            <person name="Malmstrom R."/>
            <person name="Stieglmeier M."/>
            <person name="Klingl A."/>
            <person name="Woyke T."/>
            <person name="Ryan C.M."/>
            <person name="Banfield J.F."/>
        </authorList>
    </citation>
    <scope>NUCLEOTIDE SEQUENCE [LARGE SCALE GENOMIC DNA]</scope>
    <source>
        <strain evidence="6">CG11_big_fil_rev_8_21_14_0_20_45_26</strain>
    </source>
</reference>
<dbReference type="PRINTS" id="PR00034">
    <property type="entry name" value="HTHCRP"/>
</dbReference>
<dbReference type="SUPFAM" id="SSF46785">
    <property type="entry name" value="Winged helix' DNA-binding domain"/>
    <property type="match status" value="1"/>
</dbReference>
<dbReference type="EMBL" id="PCVY01000076">
    <property type="protein sequence ID" value="PIQ85065.1"/>
    <property type="molecule type" value="Genomic_DNA"/>
</dbReference>
<dbReference type="Gene3D" id="1.10.10.10">
    <property type="entry name" value="Winged helix-like DNA-binding domain superfamily/Winged helix DNA-binding domain"/>
    <property type="match status" value="1"/>
</dbReference>
<dbReference type="Proteomes" id="UP000230859">
    <property type="component" value="Unassembled WGS sequence"/>
</dbReference>
<evidence type="ECO:0000313" key="6">
    <source>
        <dbReference type="EMBL" id="PIQ85065.1"/>
    </source>
</evidence>
<dbReference type="PANTHER" id="PTHR24567:SF26">
    <property type="entry name" value="REGULATORY PROTEIN YEIL"/>
    <property type="match status" value="1"/>
</dbReference>
<dbReference type="InterPro" id="IPR014710">
    <property type="entry name" value="RmlC-like_jellyroll"/>
</dbReference>
<feature type="domain" description="Cyclic nucleotide-binding" evidence="4">
    <location>
        <begin position="15"/>
        <end position="135"/>
    </location>
</feature>
<proteinExistence type="predicted"/>
<evidence type="ECO:0008006" key="8">
    <source>
        <dbReference type="Google" id="ProtNLM"/>
    </source>
</evidence>
<dbReference type="SUPFAM" id="SSF51206">
    <property type="entry name" value="cAMP-binding domain-like"/>
    <property type="match status" value="1"/>
</dbReference>
<dbReference type="InterPro" id="IPR012318">
    <property type="entry name" value="HTH_CRP"/>
</dbReference>
<feature type="domain" description="HTH crp-type" evidence="5">
    <location>
        <begin position="149"/>
        <end position="222"/>
    </location>
</feature>
<dbReference type="CDD" id="cd00092">
    <property type="entry name" value="HTH_CRP"/>
    <property type="match status" value="1"/>
</dbReference>
<dbReference type="InterPro" id="IPR050397">
    <property type="entry name" value="Env_Response_Regulators"/>
</dbReference>
<evidence type="ECO:0000313" key="7">
    <source>
        <dbReference type="Proteomes" id="UP000230859"/>
    </source>
</evidence>
<evidence type="ECO:0000256" key="3">
    <source>
        <dbReference type="ARBA" id="ARBA00023163"/>
    </source>
</evidence>
<dbReference type="Gene3D" id="2.60.120.10">
    <property type="entry name" value="Jelly Rolls"/>
    <property type="match status" value="1"/>
</dbReference>
<dbReference type="GO" id="GO:0003677">
    <property type="term" value="F:DNA binding"/>
    <property type="evidence" value="ECO:0007669"/>
    <property type="project" value="UniProtKB-KW"/>
</dbReference>
<dbReference type="SMART" id="SM00100">
    <property type="entry name" value="cNMP"/>
    <property type="match status" value="1"/>
</dbReference>
<dbReference type="CDD" id="cd00038">
    <property type="entry name" value="CAP_ED"/>
    <property type="match status" value="1"/>
</dbReference>
<evidence type="ECO:0000259" key="4">
    <source>
        <dbReference type="PROSITE" id="PS50042"/>
    </source>
</evidence>
<evidence type="ECO:0000259" key="5">
    <source>
        <dbReference type="PROSITE" id="PS51063"/>
    </source>
</evidence>
<organism evidence="6 7">
    <name type="scientific">Candidatus Abzuiibacterium crystallinum</name>
    <dbReference type="NCBI Taxonomy" id="1974748"/>
    <lineage>
        <taxon>Bacteria</taxon>
        <taxon>Pseudomonadati</taxon>
        <taxon>Candidatus Omnitrophota</taxon>
        <taxon>Candidatus Abzuiibacterium</taxon>
    </lineage>
</organism>
<dbReference type="InterPro" id="IPR036390">
    <property type="entry name" value="WH_DNA-bd_sf"/>
</dbReference>
<dbReference type="InterPro" id="IPR036388">
    <property type="entry name" value="WH-like_DNA-bd_sf"/>
</dbReference>
<dbReference type="Pfam" id="PF13545">
    <property type="entry name" value="HTH_Crp_2"/>
    <property type="match status" value="1"/>
</dbReference>
<dbReference type="AlphaFoldDB" id="A0A2H0LNJ5"/>
<dbReference type="GO" id="GO:0005829">
    <property type="term" value="C:cytosol"/>
    <property type="evidence" value="ECO:0007669"/>
    <property type="project" value="TreeGrafter"/>
</dbReference>
<dbReference type="PROSITE" id="PS50042">
    <property type="entry name" value="CNMP_BINDING_3"/>
    <property type="match status" value="1"/>
</dbReference>
<evidence type="ECO:0000256" key="2">
    <source>
        <dbReference type="ARBA" id="ARBA00023125"/>
    </source>
</evidence>
<dbReference type="SMART" id="SM00419">
    <property type="entry name" value="HTH_CRP"/>
    <property type="match status" value="1"/>
</dbReference>
<sequence length="229" mass="25948">MKGKSPSSSFQKIPLFQGLSNEELKSIQACLKEKSFDKGELLFMEGNMCERIFLVRSGRVKLYRTNSQGREQILEILEAGDTCACNPGTTTWHCSSTAEAVTSCTVWFLSRDDYIRMVQANSKLAHTLNHVFAQRLNRFSCLIEEVSLKDVKKRVIKFLLDMYHHETGSGSGNSTLSIPFTREEIAQRIGTARETIARNLYELKRANLIDIKPKQVILKDIAGLEKLLQ</sequence>
<dbReference type="InterPro" id="IPR000595">
    <property type="entry name" value="cNMP-bd_dom"/>
</dbReference>
<keyword evidence="3" id="KW-0804">Transcription</keyword>
<evidence type="ECO:0000256" key="1">
    <source>
        <dbReference type="ARBA" id="ARBA00023015"/>
    </source>
</evidence>
<dbReference type="GO" id="GO:0003700">
    <property type="term" value="F:DNA-binding transcription factor activity"/>
    <property type="evidence" value="ECO:0007669"/>
    <property type="project" value="TreeGrafter"/>
</dbReference>